<feature type="transmembrane region" description="Helical" evidence="1">
    <location>
        <begin position="195"/>
        <end position="217"/>
    </location>
</feature>
<name>A0A2W5N8S1_RHOSU</name>
<evidence type="ECO:0000313" key="4">
    <source>
        <dbReference type="Proteomes" id="UP000249185"/>
    </source>
</evidence>
<protein>
    <recommendedName>
        <fullName evidence="2">VTT domain-containing protein</fullName>
    </recommendedName>
</protein>
<evidence type="ECO:0000259" key="2">
    <source>
        <dbReference type="Pfam" id="PF09335"/>
    </source>
</evidence>
<dbReference type="Proteomes" id="UP000249185">
    <property type="component" value="Unassembled WGS sequence"/>
</dbReference>
<organism evidence="3 4">
    <name type="scientific">Rhodovulum sulfidophilum</name>
    <name type="common">Rhodobacter sulfidophilus</name>
    <dbReference type="NCBI Taxonomy" id="35806"/>
    <lineage>
        <taxon>Bacteria</taxon>
        <taxon>Pseudomonadati</taxon>
        <taxon>Pseudomonadota</taxon>
        <taxon>Alphaproteobacteria</taxon>
        <taxon>Rhodobacterales</taxon>
        <taxon>Paracoccaceae</taxon>
        <taxon>Rhodovulum</taxon>
    </lineage>
</organism>
<feature type="transmembrane region" description="Helical" evidence="1">
    <location>
        <begin position="95"/>
        <end position="117"/>
    </location>
</feature>
<dbReference type="GO" id="GO:0005886">
    <property type="term" value="C:plasma membrane"/>
    <property type="evidence" value="ECO:0007669"/>
    <property type="project" value="TreeGrafter"/>
</dbReference>
<reference evidence="3 4" key="1">
    <citation type="submission" date="2017-08" db="EMBL/GenBank/DDBJ databases">
        <title>Infants hospitalized years apart are colonized by the same room-sourced microbial strains.</title>
        <authorList>
            <person name="Brooks B."/>
            <person name="Olm M.R."/>
            <person name="Firek B.A."/>
            <person name="Baker R."/>
            <person name="Thomas B.C."/>
            <person name="Morowitz M.J."/>
            <person name="Banfield J.F."/>
        </authorList>
    </citation>
    <scope>NUCLEOTIDE SEQUENCE [LARGE SCALE GENOMIC DNA]</scope>
    <source>
        <strain evidence="3">S2_005_002_R2_34</strain>
    </source>
</reference>
<dbReference type="InterPro" id="IPR051311">
    <property type="entry name" value="DedA_domain"/>
</dbReference>
<evidence type="ECO:0000313" key="3">
    <source>
        <dbReference type="EMBL" id="PZQ49866.1"/>
    </source>
</evidence>
<proteinExistence type="predicted"/>
<feature type="domain" description="VTT" evidence="2">
    <location>
        <begin position="126"/>
        <end position="230"/>
    </location>
</feature>
<dbReference type="PANTHER" id="PTHR42709:SF11">
    <property type="entry name" value="DEDA FAMILY PROTEIN"/>
    <property type="match status" value="1"/>
</dbReference>
<dbReference type="PANTHER" id="PTHR42709">
    <property type="entry name" value="ALKALINE PHOSPHATASE LIKE PROTEIN"/>
    <property type="match status" value="1"/>
</dbReference>
<dbReference type="EMBL" id="QFPW01000006">
    <property type="protein sequence ID" value="PZQ49866.1"/>
    <property type="molecule type" value="Genomic_DNA"/>
</dbReference>
<keyword evidence="1" id="KW-0812">Transmembrane</keyword>
<accession>A0A2W5N8S1</accession>
<sequence>MPPFGRVFLPCRTEPAFGPATLRRGDAPERTWPMRSMCLIRRESPCRPWQGRREVLSRDGPGIHAGGGSPGMKWLRDPREFLHRVVHRRYALPALFGYSFLEGAILPIPIEAVIVPFMQLRRDILWLIPAIALAGFFASSILGFAIGALFYEQLGAPLIAWMGWQDQFQSVEQFLQQWGFWAVVALGFTPLPTQILMIGAGAFGVPTLSFAVAVLLARGTRNFGVAALVYFFGDKVVHWFHQRHAGAAPEPVSDRAEADQPPR</sequence>
<evidence type="ECO:0000256" key="1">
    <source>
        <dbReference type="SAM" id="Phobius"/>
    </source>
</evidence>
<dbReference type="AlphaFoldDB" id="A0A2W5N8S1"/>
<dbReference type="InterPro" id="IPR032816">
    <property type="entry name" value="VTT_dom"/>
</dbReference>
<feature type="transmembrane region" description="Helical" evidence="1">
    <location>
        <begin position="124"/>
        <end position="151"/>
    </location>
</feature>
<keyword evidence="1" id="KW-1133">Transmembrane helix</keyword>
<keyword evidence="1" id="KW-0472">Membrane</keyword>
<gene>
    <name evidence="3" type="ORF">DI556_10450</name>
</gene>
<dbReference type="Pfam" id="PF09335">
    <property type="entry name" value="VTT_dom"/>
    <property type="match status" value="1"/>
</dbReference>
<comment type="caution">
    <text evidence="3">The sequence shown here is derived from an EMBL/GenBank/DDBJ whole genome shotgun (WGS) entry which is preliminary data.</text>
</comment>